<dbReference type="Proteomes" id="UP000078550">
    <property type="component" value="Unassembled WGS sequence"/>
</dbReference>
<gene>
    <name evidence="2" type="ORF">POVWA1_003660</name>
    <name evidence="3" type="ORF">POVWA2_003800</name>
</gene>
<name>A0A1A8YGU7_PLAOA</name>
<keyword evidence="1" id="KW-1133">Transmembrane helix</keyword>
<keyword evidence="5" id="KW-1185">Reference proteome</keyword>
<reference evidence="4 5" key="2">
    <citation type="submission" date="2016-05" db="EMBL/GenBank/DDBJ databases">
        <authorList>
            <person name="Naeem Raeece"/>
        </authorList>
    </citation>
    <scope>NUCLEOTIDE SEQUENCE [LARGE SCALE GENOMIC DNA]</scope>
</reference>
<dbReference type="SUPFAM" id="SSF49899">
    <property type="entry name" value="Concanavalin A-like lectins/glucanases"/>
    <property type="match status" value="1"/>
</dbReference>
<evidence type="ECO:0000313" key="2">
    <source>
        <dbReference type="EMBL" id="SBT30758.1"/>
    </source>
</evidence>
<evidence type="ECO:0000313" key="5">
    <source>
        <dbReference type="Proteomes" id="UP000078555"/>
    </source>
</evidence>
<dbReference type="InterPro" id="IPR051136">
    <property type="entry name" value="Intracellular_Lectin-GPT"/>
</dbReference>
<keyword evidence="1" id="KW-0812">Transmembrane</keyword>
<dbReference type="CDD" id="cd07308">
    <property type="entry name" value="lectin_leg-like"/>
    <property type="match status" value="1"/>
</dbReference>
<dbReference type="GO" id="GO:0005789">
    <property type="term" value="C:endoplasmic reticulum membrane"/>
    <property type="evidence" value="ECO:0007669"/>
    <property type="project" value="TreeGrafter"/>
</dbReference>
<reference evidence="2" key="1">
    <citation type="submission" date="2016-05" db="EMBL/GenBank/DDBJ databases">
        <authorList>
            <person name="Lavstsen T."/>
            <person name="Jespersen J.S."/>
        </authorList>
    </citation>
    <scope>NUCLEOTIDE SEQUENCE [LARGE SCALE GENOMIC DNA]</scope>
</reference>
<dbReference type="EMBL" id="FLRD01000009">
    <property type="protein sequence ID" value="SBT30758.1"/>
    <property type="molecule type" value="Genomic_DNA"/>
</dbReference>
<dbReference type="InterPro" id="IPR013320">
    <property type="entry name" value="ConA-like_dom_sf"/>
</dbReference>
<dbReference type="AlphaFoldDB" id="A0A1A8YGU7"/>
<dbReference type="Gene3D" id="2.60.120.200">
    <property type="match status" value="1"/>
</dbReference>
<feature type="transmembrane region" description="Helical" evidence="1">
    <location>
        <begin position="648"/>
        <end position="666"/>
    </location>
</feature>
<dbReference type="GO" id="GO:0000139">
    <property type="term" value="C:Golgi membrane"/>
    <property type="evidence" value="ECO:0007669"/>
    <property type="project" value="TreeGrafter"/>
</dbReference>
<dbReference type="GO" id="GO:0030134">
    <property type="term" value="C:COPII-coated ER to Golgi transport vesicle"/>
    <property type="evidence" value="ECO:0007669"/>
    <property type="project" value="TreeGrafter"/>
</dbReference>
<dbReference type="GO" id="GO:0005793">
    <property type="term" value="C:endoplasmic reticulum-Golgi intermediate compartment"/>
    <property type="evidence" value="ECO:0007669"/>
    <property type="project" value="TreeGrafter"/>
</dbReference>
<proteinExistence type="predicted"/>
<evidence type="ECO:0000313" key="4">
    <source>
        <dbReference type="Proteomes" id="UP000078550"/>
    </source>
</evidence>
<sequence>MLKHLIAERAYADFVYIRNKKYVDSVILRAFLFLCDGAAAVGRIVSIPECPLFVICWPFSRPFFRLLSGLFDLPSGGSLCIANTSWKTTYTTTHFATIPLHFFPTKISNGSLHMFSFSENEKKKKKKSGSTLSHRCDLAITSQLRSHRIASTPPLHHQCIITTSQLPIDENRVRPLRLRQHSTMKKSYAKAALVLAVLVSVFVRICKSEINSNSGQYPLATHSFRSPIAIKEIENGWVLDYATACTEKYLVLIPSVYSRRGLLYHTKPIRSDSINIEFSFHIRKGYYKESIEESYYKPSEVKPITYKINVEERNKINGFAFWLLENELDVQSANINSVDATLEESEINLYGYKKTFNGIGIFFQLKNNELIVSALANNGNKNWNLNDYTTKNYNLKMIQYKDNVNIKIITQKGEIRLFIFSGKTGMYEHCLTVKKKIPKENYIGFTAFNFSEDEKIPLTSAGKFIPTFVGISGFLVHTSEAIPTEQFTNENIYIKNDVSTNNFENISDDMINNFSQNKDKESKSDDIKALRKVIQNFMTSHINNEQKILQHIDLLNDNVANIISELRNIKKIVMNKSEEPKNFHKVFTTELSGLKNLFHSHAQHHKKNIEDITNTLTRKIDDNHELKMLAEKAQTLEHIINKGNSTSYLFSLAFTALIVLTLILIYKKIRDVEKKHIL</sequence>
<dbReference type="EMBL" id="FLRE01000015">
    <property type="protein sequence ID" value="SBT31367.1"/>
    <property type="molecule type" value="Genomic_DNA"/>
</dbReference>
<dbReference type="Proteomes" id="UP000078555">
    <property type="component" value="Unassembled WGS sequence"/>
</dbReference>
<evidence type="ECO:0000256" key="1">
    <source>
        <dbReference type="SAM" id="Phobius"/>
    </source>
</evidence>
<dbReference type="GO" id="GO:0006888">
    <property type="term" value="P:endoplasmic reticulum to Golgi vesicle-mediated transport"/>
    <property type="evidence" value="ECO:0007669"/>
    <property type="project" value="TreeGrafter"/>
</dbReference>
<evidence type="ECO:0000313" key="3">
    <source>
        <dbReference type="EMBL" id="SBT31367.1"/>
    </source>
</evidence>
<dbReference type="GO" id="GO:0005537">
    <property type="term" value="F:D-mannose binding"/>
    <property type="evidence" value="ECO:0007669"/>
    <property type="project" value="TreeGrafter"/>
</dbReference>
<dbReference type="PANTHER" id="PTHR12223">
    <property type="entry name" value="VESICULAR MANNOSE-BINDING LECTIN"/>
    <property type="match status" value="1"/>
</dbReference>
<dbReference type="PANTHER" id="PTHR12223:SF28">
    <property type="entry name" value="LECTIN, MANNOSE BINDING 1 LIKE"/>
    <property type="match status" value="1"/>
</dbReference>
<organism evidence="2 5">
    <name type="scientific">Plasmodium ovale wallikeri</name>
    <dbReference type="NCBI Taxonomy" id="864142"/>
    <lineage>
        <taxon>Eukaryota</taxon>
        <taxon>Sar</taxon>
        <taxon>Alveolata</taxon>
        <taxon>Apicomplexa</taxon>
        <taxon>Aconoidasida</taxon>
        <taxon>Haemosporida</taxon>
        <taxon>Plasmodiidae</taxon>
        <taxon>Plasmodium</taxon>
        <taxon>Plasmodium (Plasmodium)</taxon>
    </lineage>
</organism>
<accession>A0A1A8YGU7</accession>
<protein>
    <submittedName>
        <fullName evidence="2">Parasite-infected erythrocyte surface protein (PIESP15)</fullName>
    </submittedName>
</protein>
<keyword evidence="1" id="KW-0472">Membrane</keyword>